<dbReference type="AlphaFoldDB" id="A0A218P1M2"/>
<dbReference type="Proteomes" id="UP000197156">
    <property type="component" value="Chromosome"/>
</dbReference>
<evidence type="ECO:0000256" key="1">
    <source>
        <dbReference type="SAM" id="Phobius"/>
    </source>
</evidence>
<feature type="transmembrane region" description="Helical" evidence="1">
    <location>
        <begin position="95"/>
        <end position="116"/>
    </location>
</feature>
<organism evidence="2 3">
    <name type="scientific">Thermococcus celer Vu 13 = JCM 8558</name>
    <dbReference type="NCBI Taxonomy" id="1293037"/>
    <lineage>
        <taxon>Archaea</taxon>
        <taxon>Methanobacteriati</taxon>
        <taxon>Methanobacteriota</taxon>
        <taxon>Thermococci</taxon>
        <taxon>Thermococcales</taxon>
        <taxon>Thermococcaceae</taxon>
        <taxon>Thermococcus</taxon>
    </lineage>
</organism>
<dbReference type="RefSeq" id="WP_088862775.1">
    <property type="nucleotide sequence ID" value="NZ_CP014854.1"/>
</dbReference>
<keyword evidence="3" id="KW-1185">Reference proteome</keyword>
<sequence>MEAEEYLLLLGLALAVLALVYPGQTLSGEFCEGSHGKLGDYYVSVSDGFLRVSGESGDAFVAYRQNVILRRVPLDYSYSPDSGCYTVKIRYKGQGFLYVFAGGLALAGGAFFYMAFLKYH</sequence>
<dbReference type="GeneID" id="33323933"/>
<keyword evidence="1" id="KW-0812">Transmembrane</keyword>
<gene>
    <name evidence="2" type="ORF">A3L02_04210</name>
</gene>
<reference evidence="2 3" key="1">
    <citation type="submission" date="2016-03" db="EMBL/GenBank/DDBJ databases">
        <title>Complete genome sequence of Thermococcus celer.</title>
        <authorList>
            <person name="Oger P.M."/>
        </authorList>
    </citation>
    <scope>NUCLEOTIDE SEQUENCE [LARGE SCALE GENOMIC DNA]</scope>
    <source>
        <strain evidence="2 3">Vu 13</strain>
    </source>
</reference>
<proteinExistence type="predicted"/>
<protein>
    <submittedName>
        <fullName evidence="2">Uncharacterized protein</fullName>
    </submittedName>
</protein>
<dbReference type="KEGG" id="tce:A3L02_04210"/>
<dbReference type="OrthoDB" id="102023at2157"/>
<keyword evidence="1" id="KW-1133">Transmembrane helix</keyword>
<evidence type="ECO:0000313" key="2">
    <source>
        <dbReference type="EMBL" id="ASI98818.1"/>
    </source>
</evidence>
<keyword evidence="1" id="KW-0472">Membrane</keyword>
<evidence type="ECO:0000313" key="3">
    <source>
        <dbReference type="Proteomes" id="UP000197156"/>
    </source>
</evidence>
<name>A0A218P1M2_THECE</name>
<dbReference type="EMBL" id="CP014854">
    <property type="protein sequence ID" value="ASI98818.1"/>
    <property type="molecule type" value="Genomic_DNA"/>
</dbReference>
<accession>A0A218P1M2</accession>